<organism evidence="3 4">
    <name type="scientific">Tegillarca granosa</name>
    <name type="common">Malaysian cockle</name>
    <name type="synonym">Anadara granosa</name>
    <dbReference type="NCBI Taxonomy" id="220873"/>
    <lineage>
        <taxon>Eukaryota</taxon>
        <taxon>Metazoa</taxon>
        <taxon>Spiralia</taxon>
        <taxon>Lophotrochozoa</taxon>
        <taxon>Mollusca</taxon>
        <taxon>Bivalvia</taxon>
        <taxon>Autobranchia</taxon>
        <taxon>Pteriomorphia</taxon>
        <taxon>Arcoida</taxon>
        <taxon>Arcoidea</taxon>
        <taxon>Arcidae</taxon>
        <taxon>Tegillarca</taxon>
    </lineage>
</organism>
<evidence type="ECO:0000313" key="3">
    <source>
        <dbReference type="EMBL" id="KAJ8301282.1"/>
    </source>
</evidence>
<evidence type="ECO:0000313" key="4">
    <source>
        <dbReference type="Proteomes" id="UP001217089"/>
    </source>
</evidence>
<keyword evidence="1" id="KW-0175">Coiled coil</keyword>
<dbReference type="EMBL" id="JARBDR010000918">
    <property type="protein sequence ID" value="KAJ8301282.1"/>
    <property type="molecule type" value="Genomic_DNA"/>
</dbReference>
<dbReference type="Proteomes" id="UP001217089">
    <property type="component" value="Unassembled WGS sequence"/>
</dbReference>
<sequence>MMSSKESAKKLQLVFDSFEKKQQEVRTNLRKIEDAKREKDAKPIMENLYEQLKETMDLCEKVNKEMTECKDDVGKKLGKKEEKKEDKKESEGPEKIKKSQLTPEEQEVTYELKAQLMRNVEMQNQKLKTELQLHEKMTEAKHLNQQNRRLQSDATLSRANTLKLMKMFEKKAKDADMKFKEIQQELSKSQEMAKKYQQLYEMERRKMGGNHSDGSAPQSPKSDGRDTPKMPHPTSYSFLGNSVRVNDVIRKNEVLIEENENLKREIQRLKQDNASLLKKAKVAMSDKDQVLHRLDTSESSRRELSKRLDKERNSYNTLSKSLQRQASDWILLKKQLAQFDEEYRWSQFFLNCYQGLTEGSEKSLIIVHVLSKFIRVQCLCNNM</sequence>
<feature type="compositionally biased region" description="Polar residues" evidence="2">
    <location>
        <begin position="212"/>
        <end position="221"/>
    </location>
</feature>
<feature type="region of interest" description="Disordered" evidence="2">
    <location>
        <begin position="207"/>
        <end position="238"/>
    </location>
</feature>
<comment type="caution">
    <text evidence="3">The sequence shown here is derived from an EMBL/GenBank/DDBJ whole genome shotgun (WGS) entry which is preliminary data.</text>
</comment>
<gene>
    <name evidence="3" type="ORF">KUTeg_020269</name>
</gene>
<keyword evidence="4" id="KW-1185">Reference proteome</keyword>
<reference evidence="3 4" key="1">
    <citation type="submission" date="2022-12" db="EMBL/GenBank/DDBJ databases">
        <title>Chromosome-level genome of Tegillarca granosa.</title>
        <authorList>
            <person name="Kim J."/>
        </authorList>
    </citation>
    <scope>NUCLEOTIDE SEQUENCE [LARGE SCALE GENOMIC DNA]</scope>
    <source>
        <strain evidence="3">Teg-2019</strain>
        <tissue evidence="3">Adductor muscle</tissue>
    </source>
</reference>
<feature type="compositionally biased region" description="Basic and acidic residues" evidence="2">
    <location>
        <begin position="69"/>
        <end position="97"/>
    </location>
</feature>
<protein>
    <submittedName>
        <fullName evidence="3">Uncharacterized protein</fullName>
    </submittedName>
</protein>
<name>A0ABQ9E7K0_TEGGR</name>
<evidence type="ECO:0000256" key="1">
    <source>
        <dbReference type="SAM" id="Coils"/>
    </source>
</evidence>
<feature type="region of interest" description="Disordered" evidence="2">
    <location>
        <begin position="69"/>
        <end position="105"/>
    </location>
</feature>
<feature type="coiled-coil region" evidence="1">
    <location>
        <begin position="117"/>
        <end position="199"/>
    </location>
</feature>
<evidence type="ECO:0000256" key="2">
    <source>
        <dbReference type="SAM" id="MobiDB-lite"/>
    </source>
</evidence>
<accession>A0ABQ9E7K0</accession>
<feature type="coiled-coil region" evidence="1">
    <location>
        <begin position="18"/>
        <end position="65"/>
    </location>
</feature>
<feature type="coiled-coil region" evidence="1">
    <location>
        <begin position="245"/>
        <end position="286"/>
    </location>
</feature>
<proteinExistence type="predicted"/>